<comment type="caution">
    <text evidence="3">The sequence shown here is derived from an EMBL/GenBank/DDBJ whole genome shotgun (WGS) entry which is preliminary data.</text>
</comment>
<evidence type="ECO:0000313" key="4">
    <source>
        <dbReference type="Proteomes" id="UP000243975"/>
    </source>
</evidence>
<organism evidence="3 4">
    <name type="scientific">Cynara cardunculus var. scolymus</name>
    <name type="common">Globe artichoke</name>
    <name type="synonym">Cynara scolymus</name>
    <dbReference type="NCBI Taxonomy" id="59895"/>
    <lineage>
        <taxon>Eukaryota</taxon>
        <taxon>Viridiplantae</taxon>
        <taxon>Streptophyta</taxon>
        <taxon>Embryophyta</taxon>
        <taxon>Tracheophyta</taxon>
        <taxon>Spermatophyta</taxon>
        <taxon>Magnoliopsida</taxon>
        <taxon>eudicotyledons</taxon>
        <taxon>Gunneridae</taxon>
        <taxon>Pentapetalae</taxon>
        <taxon>asterids</taxon>
        <taxon>campanulids</taxon>
        <taxon>Asterales</taxon>
        <taxon>Asteraceae</taxon>
        <taxon>Carduoideae</taxon>
        <taxon>Cardueae</taxon>
        <taxon>Carduinae</taxon>
        <taxon>Cynara</taxon>
    </lineage>
</organism>
<dbReference type="EMBL" id="LEKV01005338">
    <property type="protein sequence ID" value="KVH88790.1"/>
    <property type="molecule type" value="Genomic_DNA"/>
</dbReference>
<reference evidence="3 4" key="1">
    <citation type="journal article" date="2016" name="Sci. Rep.">
        <title>The genome sequence of the outbreeding globe artichoke constructed de novo incorporating a phase-aware low-pass sequencing strategy of F1 progeny.</title>
        <authorList>
            <person name="Scaglione D."/>
            <person name="Reyes-Chin-Wo S."/>
            <person name="Acquadro A."/>
            <person name="Froenicke L."/>
            <person name="Portis E."/>
            <person name="Beitel C."/>
            <person name="Tirone M."/>
            <person name="Mauro R."/>
            <person name="Lo Monaco A."/>
            <person name="Mauromicale G."/>
            <person name="Faccioli P."/>
            <person name="Cattivelli L."/>
            <person name="Rieseberg L."/>
            <person name="Michelmore R."/>
            <person name="Lanteri S."/>
        </authorList>
    </citation>
    <scope>NUCLEOTIDE SEQUENCE [LARGE SCALE GENOMIC DNA]</scope>
    <source>
        <strain evidence="3">2C</strain>
    </source>
</reference>
<name>A0A103XDM6_CYNCS</name>
<keyword evidence="3" id="KW-0675">Receptor</keyword>
<feature type="domain" description="GOST seven transmembrane" evidence="2">
    <location>
        <begin position="2"/>
        <end position="78"/>
    </location>
</feature>
<keyword evidence="4" id="KW-1185">Reference proteome</keyword>
<evidence type="ECO:0000259" key="2">
    <source>
        <dbReference type="Pfam" id="PF06814"/>
    </source>
</evidence>
<proteinExistence type="predicted"/>
<dbReference type="Proteomes" id="UP000243975">
    <property type="component" value="Unassembled WGS sequence"/>
</dbReference>
<dbReference type="AlphaFoldDB" id="A0A103XDM6"/>
<feature type="transmembrane region" description="Helical" evidence="1">
    <location>
        <begin position="12"/>
        <end position="31"/>
    </location>
</feature>
<sequence>MMAKLDLYRKFTNVLAVAIIVSELLTMWHASSFFQLYFKSTGIYNVQWQNAWIIPAFWQVLSFSLLCVICALWAPSLNCKKTDSYLITICFYCLSC</sequence>
<dbReference type="Pfam" id="PF06814">
    <property type="entry name" value="GOST_TM"/>
    <property type="match status" value="1"/>
</dbReference>
<keyword evidence="1" id="KW-1133">Transmembrane helix</keyword>
<dbReference type="InterPro" id="IPR053937">
    <property type="entry name" value="GOST_TM"/>
</dbReference>
<keyword evidence="1 3" id="KW-0812">Transmembrane</keyword>
<evidence type="ECO:0000256" key="1">
    <source>
        <dbReference type="SAM" id="Phobius"/>
    </source>
</evidence>
<keyword evidence="1" id="KW-0472">Membrane</keyword>
<evidence type="ECO:0000313" key="3">
    <source>
        <dbReference type="EMBL" id="KVH88790.1"/>
    </source>
</evidence>
<gene>
    <name evidence="3" type="ORF">Ccrd_025710</name>
</gene>
<accession>A0A103XDM6</accession>
<protein>
    <submittedName>
        <fullName evidence="3">Transmembrane receptor, eukaryota</fullName>
    </submittedName>
</protein>
<dbReference type="Gramene" id="KVH88790">
    <property type="protein sequence ID" value="KVH88790"/>
    <property type="gene ID" value="Ccrd_025710"/>
</dbReference>
<dbReference type="OMA" id="ITICFYC"/>
<feature type="transmembrane region" description="Helical" evidence="1">
    <location>
        <begin position="51"/>
        <end position="74"/>
    </location>
</feature>